<sequence>MRHDKAAMVIDLARRMAASAEGLTLDDISREQEVGRRTAERLRDAVIMLFPQTEEVSDPPNKRWRIRGGLSAFEQAPTTEELVELTKAAQGLRATGEPGRASALEGLERKLKSAMRSTTLNRLAPDLEALVRAETIAVQAGPRPSADEAVLTEIRQAILAGRPLGFIYSRPGAEARRRSVAPCGVMFGRANYLVAADRESGRIQTFRLDRMSGVRGEDGMASPPADFDLQAFASQSFGIYQDEIEDVVLEVSPDGAAEARAWRWHPTQTVEDRPDGGVVVRFRASGMRELAWHLFTWGEQVTIVHPARLRAVMAGELEAARRALERTSVQKKQ</sequence>
<proteinExistence type="predicted"/>
<dbReference type="Pfam" id="PF25583">
    <property type="entry name" value="WCX"/>
    <property type="match status" value="1"/>
</dbReference>
<keyword evidence="4" id="KW-1185">Reference proteome</keyword>
<dbReference type="InterPro" id="IPR051534">
    <property type="entry name" value="CBASS_pafABC_assoc_protein"/>
</dbReference>
<dbReference type="Proteomes" id="UP000587415">
    <property type="component" value="Unassembled WGS sequence"/>
</dbReference>
<dbReference type="PROSITE" id="PS52050">
    <property type="entry name" value="WYL"/>
    <property type="match status" value="1"/>
</dbReference>
<dbReference type="InterPro" id="IPR057727">
    <property type="entry name" value="WCX_dom"/>
</dbReference>
<dbReference type="PANTHER" id="PTHR34580:SF3">
    <property type="entry name" value="PROTEIN PAFB"/>
    <property type="match status" value="1"/>
</dbReference>
<evidence type="ECO:0000259" key="1">
    <source>
        <dbReference type="Pfam" id="PF13280"/>
    </source>
</evidence>
<name>A0A7X5YKW3_9CAUL</name>
<dbReference type="GO" id="GO:0003677">
    <property type="term" value="F:DNA binding"/>
    <property type="evidence" value="ECO:0007669"/>
    <property type="project" value="UniProtKB-KW"/>
</dbReference>
<keyword evidence="3" id="KW-0238">DNA-binding</keyword>
<gene>
    <name evidence="3" type="ORF">GGQ87_002100</name>
</gene>
<reference evidence="3 4" key="1">
    <citation type="submission" date="2020-03" db="EMBL/GenBank/DDBJ databases">
        <title>Genomic Encyclopedia of Type Strains, Phase IV (KMG-IV): sequencing the most valuable type-strain genomes for metagenomic binning, comparative biology and taxonomic classification.</title>
        <authorList>
            <person name="Goeker M."/>
        </authorList>
    </citation>
    <scope>NUCLEOTIDE SEQUENCE [LARGE SCALE GENOMIC DNA]</scope>
    <source>
        <strain evidence="3 4">DSM 4736</strain>
    </source>
</reference>
<feature type="domain" description="WCX" evidence="2">
    <location>
        <begin position="245"/>
        <end position="320"/>
    </location>
</feature>
<dbReference type="PANTHER" id="PTHR34580">
    <property type="match status" value="1"/>
</dbReference>
<accession>A0A7X5YKW3</accession>
<dbReference type="Pfam" id="PF13280">
    <property type="entry name" value="WYL"/>
    <property type="match status" value="1"/>
</dbReference>
<evidence type="ECO:0000313" key="4">
    <source>
        <dbReference type="Proteomes" id="UP000587415"/>
    </source>
</evidence>
<dbReference type="InterPro" id="IPR026881">
    <property type="entry name" value="WYL_dom"/>
</dbReference>
<dbReference type="AlphaFoldDB" id="A0A7X5YKW3"/>
<comment type="caution">
    <text evidence="3">The sequence shown here is derived from an EMBL/GenBank/DDBJ whole genome shotgun (WGS) entry which is preliminary data.</text>
</comment>
<dbReference type="RefSeq" id="WP_168047552.1">
    <property type="nucleotide sequence ID" value="NZ_JAATJM010000002.1"/>
</dbReference>
<evidence type="ECO:0000313" key="3">
    <source>
        <dbReference type="EMBL" id="NJC41805.1"/>
    </source>
</evidence>
<organism evidence="3 4">
    <name type="scientific">Brevundimonas alba</name>
    <dbReference type="NCBI Taxonomy" id="74314"/>
    <lineage>
        <taxon>Bacteria</taxon>
        <taxon>Pseudomonadati</taxon>
        <taxon>Pseudomonadota</taxon>
        <taxon>Alphaproteobacteria</taxon>
        <taxon>Caulobacterales</taxon>
        <taxon>Caulobacteraceae</taxon>
        <taxon>Brevundimonas</taxon>
    </lineage>
</organism>
<dbReference type="EMBL" id="JAATJM010000002">
    <property type="protein sequence ID" value="NJC41805.1"/>
    <property type="molecule type" value="Genomic_DNA"/>
</dbReference>
<feature type="domain" description="WYL" evidence="1">
    <location>
        <begin position="150"/>
        <end position="215"/>
    </location>
</feature>
<protein>
    <submittedName>
        <fullName evidence="3">Putative DNA-binding transcriptional regulator YafY</fullName>
    </submittedName>
</protein>
<evidence type="ECO:0000259" key="2">
    <source>
        <dbReference type="Pfam" id="PF25583"/>
    </source>
</evidence>